<evidence type="ECO:0000313" key="3">
    <source>
        <dbReference type="EMBL" id="MFD2464021.1"/>
    </source>
</evidence>
<feature type="signal peptide" evidence="2">
    <location>
        <begin position="1"/>
        <end position="25"/>
    </location>
</feature>
<keyword evidence="2" id="KW-0732">Signal</keyword>
<proteinExistence type="predicted"/>
<evidence type="ECO:0000256" key="1">
    <source>
        <dbReference type="SAM" id="MobiDB-lite"/>
    </source>
</evidence>
<sequence length="175" mass="17900">MKGKFARSIAVLAAGSMLAVGTAHMAAAAPAGGHGTSSTQAVAARVLQLRDDLTKVAYAGDVNATKSRLDELNPVLSELATGKRYQIQADAQDTAGKAEVYGSETKRRLADPTAAPRQLPPLPAIPPIKIPDLPGPLKIVSDLLNALLNLVTGLLASLVGGGLPVPPLPVPVPKP</sequence>
<dbReference type="EMBL" id="JBHUKU010000023">
    <property type="protein sequence ID" value="MFD2464021.1"/>
    <property type="molecule type" value="Genomic_DNA"/>
</dbReference>
<feature type="chain" id="PRO_5047187695" evidence="2">
    <location>
        <begin position="26"/>
        <end position="175"/>
    </location>
</feature>
<keyword evidence="4" id="KW-1185">Reference proteome</keyword>
<name>A0ABW5GSX2_9PSEU</name>
<evidence type="ECO:0000256" key="2">
    <source>
        <dbReference type="SAM" id="SignalP"/>
    </source>
</evidence>
<reference evidence="4" key="1">
    <citation type="journal article" date="2019" name="Int. J. Syst. Evol. Microbiol.">
        <title>The Global Catalogue of Microorganisms (GCM) 10K type strain sequencing project: providing services to taxonomists for standard genome sequencing and annotation.</title>
        <authorList>
            <consortium name="The Broad Institute Genomics Platform"/>
            <consortium name="The Broad Institute Genome Sequencing Center for Infectious Disease"/>
            <person name="Wu L."/>
            <person name="Ma J."/>
        </authorList>
    </citation>
    <scope>NUCLEOTIDE SEQUENCE [LARGE SCALE GENOMIC DNA]</scope>
    <source>
        <strain evidence="4">CGMCC 4.7643</strain>
    </source>
</reference>
<organism evidence="3 4">
    <name type="scientific">Amycolatopsis samaneae</name>
    <dbReference type="NCBI Taxonomy" id="664691"/>
    <lineage>
        <taxon>Bacteria</taxon>
        <taxon>Bacillati</taxon>
        <taxon>Actinomycetota</taxon>
        <taxon>Actinomycetes</taxon>
        <taxon>Pseudonocardiales</taxon>
        <taxon>Pseudonocardiaceae</taxon>
        <taxon>Amycolatopsis</taxon>
    </lineage>
</organism>
<accession>A0ABW5GSX2</accession>
<gene>
    <name evidence="3" type="ORF">ACFSYJ_35765</name>
</gene>
<comment type="caution">
    <text evidence="3">The sequence shown here is derived from an EMBL/GenBank/DDBJ whole genome shotgun (WGS) entry which is preliminary data.</text>
</comment>
<dbReference type="Proteomes" id="UP001597419">
    <property type="component" value="Unassembled WGS sequence"/>
</dbReference>
<evidence type="ECO:0000313" key="4">
    <source>
        <dbReference type="Proteomes" id="UP001597419"/>
    </source>
</evidence>
<dbReference type="RefSeq" id="WP_345396093.1">
    <property type="nucleotide sequence ID" value="NZ_BAABHG010000007.1"/>
</dbReference>
<feature type="region of interest" description="Disordered" evidence="1">
    <location>
        <begin position="104"/>
        <end position="124"/>
    </location>
</feature>
<protein>
    <submittedName>
        <fullName evidence="3">Uncharacterized protein</fullName>
    </submittedName>
</protein>